<dbReference type="NCBIfam" id="NF001159">
    <property type="entry name" value="PRK00150.1-3"/>
    <property type="match status" value="1"/>
</dbReference>
<feature type="binding site" evidence="2">
    <location>
        <position position="157"/>
    </location>
    <ligand>
        <name>Fe cation</name>
        <dbReference type="ChEBI" id="CHEBI:24875"/>
    </ligand>
</feature>
<keyword evidence="2" id="KW-0648">Protein biosynthesis</keyword>
<evidence type="ECO:0000313" key="4">
    <source>
        <dbReference type="EMBL" id="MDP5307296.1"/>
    </source>
</evidence>
<comment type="function">
    <text evidence="2">Removes the formyl group from the N-terminal Met of newly synthesized proteins. Requires at least a dipeptide for an efficient rate of reaction. N-terminal L-methionine is a prerequisite for activity but the enzyme has broad specificity at other positions.</text>
</comment>
<keyword evidence="2" id="KW-0479">Metal-binding</keyword>
<feature type="active site" evidence="2">
    <location>
        <position position="158"/>
    </location>
</feature>
<dbReference type="RefSeq" id="WP_305963147.1">
    <property type="nucleotide sequence ID" value="NZ_JAVAMQ010000007.1"/>
</dbReference>
<dbReference type="InterPro" id="IPR036821">
    <property type="entry name" value="Peptide_deformylase_sf"/>
</dbReference>
<keyword evidence="5" id="KW-1185">Reference proteome</keyword>
<dbReference type="GO" id="GO:0042586">
    <property type="term" value="F:peptide deformylase activity"/>
    <property type="evidence" value="ECO:0007669"/>
    <property type="project" value="UniProtKB-EC"/>
</dbReference>
<dbReference type="HAMAP" id="MF_00163">
    <property type="entry name" value="Pep_deformylase"/>
    <property type="match status" value="1"/>
</dbReference>
<dbReference type="InterPro" id="IPR023635">
    <property type="entry name" value="Peptide_deformylase"/>
</dbReference>
<comment type="cofactor">
    <cofactor evidence="2">
        <name>Fe(2+)</name>
        <dbReference type="ChEBI" id="CHEBI:29033"/>
    </cofactor>
    <text evidence="2">Binds 1 Fe(2+) ion.</text>
</comment>
<evidence type="ECO:0000313" key="5">
    <source>
        <dbReference type="Proteomes" id="UP001224997"/>
    </source>
</evidence>
<keyword evidence="2 4" id="KW-0378">Hydrolase</keyword>
<evidence type="ECO:0000256" key="1">
    <source>
        <dbReference type="ARBA" id="ARBA00010759"/>
    </source>
</evidence>
<dbReference type="PIRSF" id="PIRSF004749">
    <property type="entry name" value="Pep_def"/>
    <property type="match status" value="1"/>
</dbReference>
<gene>
    <name evidence="2 4" type="primary">def</name>
    <name evidence="4" type="ORF">Q5Y72_09325</name>
</gene>
<comment type="caution">
    <text evidence="4">The sequence shown here is derived from an EMBL/GenBank/DDBJ whole genome shotgun (WGS) entry which is preliminary data.</text>
</comment>
<dbReference type="NCBIfam" id="TIGR00079">
    <property type="entry name" value="pept_deformyl"/>
    <property type="match status" value="1"/>
</dbReference>
<dbReference type="EC" id="3.5.1.88" evidence="2"/>
<feature type="compositionally biased region" description="Basic and acidic residues" evidence="3">
    <location>
        <begin position="1"/>
        <end position="14"/>
    </location>
</feature>
<dbReference type="Gene3D" id="3.90.45.10">
    <property type="entry name" value="Peptide deformylase"/>
    <property type="match status" value="1"/>
</dbReference>
<protein>
    <recommendedName>
        <fullName evidence="2">Peptide deformylase</fullName>
        <shortName evidence="2">PDF</shortName>
        <ecNumber evidence="2">3.5.1.88</ecNumber>
    </recommendedName>
    <alternativeName>
        <fullName evidence="2">Polypeptide deformylase</fullName>
    </alternativeName>
</protein>
<evidence type="ECO:0000256" key="3">
    <source>
        <dbReference type="SAM" id="MobiDB-lite"/>
    </source>
</evidence>
<feature type="binding site" evidence="2">
    <location>
        <position position="115"/>
    </location>
    <ligand>
        <name>Fe cation</name>
        <dbReference type="ChEBI" id="CHEBI:24875"/>
    </ligand>
</feature>
<reference evidence="4 5" key="1">
    <citation type="submission" date="2023-08" db="EMBL/GenBank/DDBJ databases">
        <authorList>
            <person name="Park J.-S."/>
        </authorList>
    </citation>
    <scope>NUCLEOTIDE SEQUENCE [LARGE SCALE GENOMIC DNA]</scope>
    <source>
        <strain evidence="4 5">2205BS29-5</strain>
    </source>
</reference>
<organism evidence="4 5">
    <name type="scientific">Paracoccus spongiarum</name>
    <dbReference type="NCBI Taxonomy" id="3064387"/>
    <lineage>
        <taxon>Bacteria</taxon>
        <taxon>Pseudomonadati</taxon>
        <taxon>Pseudomonadota</taxon>
        <taxon>Alphaproteobacteria</taxon>
        <taxon>Rhodobacterales</taxon>
        <taxon>Paracoccaceae</taxon>
        <taxon>Paracoccus</taxon>
    </lineage>
</organism>
<dbReference type="PRINTS" id="PR01576">
    <property type="entry name" value="PDEFORMYLASE"/>
</dbReference>
<name>A0ABT9JBV7_9RHOB</name>
<evidence type="ECO:0000256" key="2">
    <source>
        <dbReference type="HAMAP-Rule" id="MF_00163"/>
    </source>
</evidence>
<proteinExistence type="inferred from homology"/>
<comment type="catalytic activity">
    <reaction evidence="2">
        <text>N-terminal N-formyl-L-methionyl-[peptide] + H2O = N-terminal L-methionyl-[peptide] + formate</text>
        <dbReference type="Rhea" id="RHEA:24420"/>
        <dbReference type="Rhea" id="RHEA-COMP:10639"/>
        <dbReference type="Rhea" id="RHEA-COMP:10640"/>
        <dbReference type="ChEBI" id="CHEBI:15377"/>
        <dbReference type="ChEBI" id="CHEBI:15740"/>
        <dbReference type="ChEBI" id="CHEBI:49298"/>
        <dbReference type="ChEBI" id="CHEBI:64731"/>
        <dbReference type="EC" id="3.5.1.88"/>
    </reaction>
</comment>
<dbReference type="Pfam" id="PF01327">
    <property type="entry name" value="Pep_deformylase"/>
    <property type="match status" value="1"/>
</dbReference>
<feature type="region of interest" description="Disordered" evidence="3">
    <location>
        <begin position="1"/>
        <end position="22"/>
    </location>
</feature>
<dbReference type="CDD" id="cd00487">
    <property type="entry name" value="Pep_deformylase"/>
    <property type="match status" value="1"/>
</dbReference>
<dbReference type="Proteomes" id="UP001224997">
    <property type="component" value="Unassembled WGS sequence"/>
</dbReference>
<sequence>MPDPGARDWCRPDLPEGLSGGAPRTILIHPDPMLRDRAQPAGILPGPELAQLAADLLATMYGAGGRGLAAPQIGVLRRIFVMDCGWKSGDPRPLVMLDPEIVARSDRMAVAAEQCLSIPDRPVEVARPEEVVITWYDLDGRHLRRSLDATAARIAQHELDHLHGRLILDYL</sequence>
<dbReference type="PANTHER" id="PTHR10458:SF22">
    <property type="entry name" value="PEPTIDE DEFORMYLASE"/>
    <property type="match status" value="1"/>
</dbReference>
<feature type="binding site" evidence="2">
    <location>
        <position position="161"/>
    </location>
    <ligand>
        <name>Fe cation</name>
        <dbReference type="ChEBI" id="CHEBI:24875"/>
    </ligand>
</feature>
<accession>A0ABT9JBV7</accession>
<dbReference type="EMBL" id="JAVAMQ010000007">
    <property type="protein sequence ID" value="MDP5307296.1"/>
    <property type="molecule type" value="Genomic_DNA"/>
</dbReference>
<comment type="similarity">
    <text evidence="1 2">Belongs to the polypeptide deformylase family.</text>
</comment>
<keyword evidence="2" id="KW-0408">Iron</keyword>
<dbReference type="SUPFAM" id="SSF56420">
    <property type="entry name" value="Peptide deformylase"/>
    <property type="match status" value="1"/>
</dbReference>
<dbReference type="PANTHER" id="PTHR10458">
    <property type="entry name" value="PEPTIDE DEFORMYLASE"/>
    <property type="match status" value="1"/>
</dbReference>